<proteinExistence type="predicted"/>
<keyword evidence="1" id="KW-0812">Transmembrane</keyword>
<dbReference type="InParanoid" id="A0A3N4LJL8"/>
<accession>A0A3N4LJL8</accession>
<dbReference type="Proteomes" id="UP000267821">
    <property type="component" value="Unassembled WGS sequence"/>
</dbReference>
<sequence length="126" mass="14004">MWPFSKCFVNFCFYLYVIYGLSCCTALHQLPYHLQLAMVECGATTHVSGMNISNHLCLSECCTVRPYGSLKLISPATTNRNLTSSISPFLSAAARPKCPVASENFIDPPLARKYASTEDKLFILEL</sequence>
<dbReference type="EMBL" id="ML121558">
    <property type="protein sequence ID" value="RPB21659.1"/>
    <property type="molecule type" value="Genomic_DNA"/>
</dbReference>
<gene>
    <name evidence="2" type="ORF">L211DRAFT_427122</name>
</gene>
<keyword evidence="3" id="KW-1185">Reference proteome</keyword>
<name>A0A3N4LJL8_9PEZI</name>
<reference evidence="2 3" key="1">
    <citation type="journal article" date="2018" name="Nat. Ecol. Evol.">
        <title>Pezizomycetes genomes reveal the molecular basis of ectomycorrhizal truffle lifestyle.</title>
        <authorList>
            <person name="Murat C."/>
            <person name="Payen T."/>
            <person name="Noel B."/>
            <person name="Kuo A."/>
            <person name="Morin E."/>
            <person name="Chen J."/>
            <person name="Kohler A."/>
            <person name="Krizsan K."/>
            <person name="Balestrini R."/>
            <person name="Da Silva C."/>
            <person name="Montanini B."/>
            <person name="Hainaut M."/>
            <person name="Levati E."/>
            <person name="Barry K.W."/>
            <person name="Belfiori B."/>
            <person name="Cichocki N."/>
            <person name="Clum A."/>
            <person name="Dockter R.B."/>
            <person name="Fauchery L."/>
            <person name="Guy J."/>
            <person name="Iotti M."/>
            <person name="Le Tacon F."/>
            <person name="Lindquist E.A."/>
            <person name="Lipzen A."/>
            <person name="Malagnac F."/>
            <person name="Mello A."/>
            <person name="Molinier V."/>
            <person name="Miyauchi S."/>
            <person name="Poulain J."/>
            <person name="Riccioni C."/>
            <person name="Rubini A."/>
            <person name="Sitrit Y."/>
            <person name="Splivallo R."/>
            <person name="Traeger S."/>
            <person name="Wang M."/>
            <person name="Zifcakova L."/>
            <person name="Wipf D."/>
            <person name="Zambonelli A."/>
            <person name="Paolocci F."/>
            <person name="Nowrousian M."/>
            <person name="Ottonello S."/>
            <person name="Baldrian P."/>
            <person name="Spatafora J.W."/>
            <person name="Henrissat B."/>
            <person name="Nagy L.G."/>
            <person name="Aury J.M."/>
            <person name="Wincker P."/>
            <person name="Grigoriev I.V."/>
            <person name="Bonfante P."/>
            <person name="Martin F.M."/>
        </authorList>
    </citation>
    <scope>NUCLEOTIDE SEQUENCE [LARGE SCALE GENOMIC DNA]</scope>
    <source>
        <strain evidence="2 3">ATCC MYA-4762</strain>
    </source>
</reference>
<dbReference type="AlphaFoldDB" id="A0A3N4LJL8"/>
<keyword evidence="1" id="KW-0472">Membrane</keyword>
<evidence type="ECO:0000256" key="1">
    <source>
        <dbReference type="SAM" id="Phobius"/>
    </source>
</evidence>
<protein>
    <submittedName>
        <fullName evidence="2">Uncharacterized protein</fullName>
    </submittedName>
</protein>
<evidence type="ECO:0000313" key="2">
    <source>
        <dbReference type="EMBL" id="RPB21659.1"/>
    </source>
</evidence>
<keyword evidence="1" id="KW-1133">Transmembrane helix</keyword>
<organism evidence="2 3">
    <name type="scientific">Terfezia boudieri ATCC MYA-4762</name>
    <dbReference type="NCBI Taxonomy" id="1051890"/>
    <lineage>
        <taxon>Eukaryota</taxon>
        <taxon>Fungi</taxon>
        <taxon>Dikarya</taxon>
        <taxon>Ascomycota</taxon>
        <taxon>Pezizomycotina</taxon>
        <taxon>Pezizomycetes</taxon>
        <taxon>Pezizales</taxon>
        <taxon>Pezizaceae</taxon>
        <taxon>Terfezia</taxon>
    </lineage>
</organism>
<feature type="transmembrane region" description="Helical" evidence="1">
    <location>
        <begin position="7"/>
        <end position="28"/>
    </location>
</feature>
<evidence type="ECO:0000313" key="3">
    <source>
        <dbReference type="Proteomes" id="UP000267821"/>
    </source>
</evidence>